<name>A0A0R1V202_9LACO</name>
<dbReference type="Gene3D" id="3.90.960.10">
    <property type="entry name" value="YbaK/aminoacyl-tRNA synthetase-associated domain"/>
    <property type="match status" value="1"/>
</dbReference>
<dbReference type="Proteomes" id="UP000051166">
    <property type="component" value="Unassembled WGS sequence"/>
</dbReference>
<comment type="caution">
    <text evidence="1">The sequence shown here is derived from an EMBL/GenBank/DDBJ whole genome shotgun (WGS) entry which is preliminary data.</text>
</comment>
<dbReference type="SUPFAM" id="SSF55826">
    <property type="entry name" value="YbaK/ProRS associated domain"/>
    <property type="match status" value="1"/>
</dbReference>
<dbReference type="PATRIC" id="fig|1423801.4.peg.2098"/>
<dbReference type="AlphaFoldDB" id="A0A0R1V202"/>
<evidence type="ECO:0000313" key="2">
    <source>
        <dbReference type="Proteomes" id="UP000051166"/>
    </source>
</evidence>
<dbReference type="InterPro" id="IPR036754">
    <property type="entry name" value="YbaK/aa-tRNA-synt-asso_dom_sf"/>
</dbReference>
<proteinExistence type="predicted"/>
<dbReference type="EMBL" id="AZFQ01000055">
    <property type="protein sequence ID" value="KRL96773.1"/>
    <property type="molecule type" value="Genomic_DNA"/>
</dbReference>
<dbReference type="GO" id="GO:0002161">
    <property type="term" value="F:aminoacyl-tRNA deacylase activity"/>
    <property type="evidence" value="ECO:0007669"/>
    <property type="project" value="InterPro"/>
</dbReference>
<keyword evidence="2" id="KW-1185">Reference proteome</keyword>
<accession>A0A0R1V202</accession>
<reference evidence="1 2" key="1">
    <citation type="journal article" date="2015" name="Genome Announc.">
        <title>Expanding the biotechnology potential of lactobacilli through comparative genomics of 213 strains and associated genera.</title>
        <authorList>
            <person name="Sun Z."/>
            <person name="Harris H.M."/>
            <person name="McCann A."/>
            <person name="Guo C."/>
            <person name="Argimon S."/>
            <person name="Zhang W."/>
            <person name="Yang X."/>
            <person name="Jeffery I.B."/>
            <person name="Cooney J.C."/>
            <person name="Kagawa T.F."/>
            <person name="Liu W."/>
            <person name="Song Y."/>
            <person name="Salvetti E."/>
            <person name="Wrobel A."/>
            <person name="Rasinkangas P."/>
            <person name="Parkhill J."/>
            <person name="Rea M.C."/>
            <person name="O'Sullivan O."/>
            <person name="Ritari J."/>
            <person name="Douillard F.P."/>
            <person name="Paul Ross R."/>
            <person name="Yang R."/>
            <person name="Briner A.E."/>
            <person name="Felis G.E."/>
            <person name="de Vos W.M."/>
            <person name="Barrangou R."/>
            <person name="Klaenhammer T.R."/>
            <person name="Caufield P.W."/>
            <person name="Cui Y."/>
            <person name="Zhang H."/>
            <person name="O'Toole P.W."/>
        </authorList>
    </citation>
    <scope>NUCLEOTIDE SEQUENCE [LARGE SCALE GENOMIC DNA]</scope>
    <source>
        <strain evidence="1 2">DSM 16230</strain>
    </source>
</reference>
<sequence length="148" mass="16782">MEMINDRRVLAIFRKIKLEYAKQAELVAGGAEVLGQTLYSELFFKKATQQYILRTTVKKDWLYLDKELILATAKQRAEIFNGRIKALTPLVLVEDSQAAVKVIMDSRVLSSGLVVLKLQQANESVVLSPTNLMLFLKYIKHPVTLTEV</sequence>
<evidence type="ECO:0000313" key="1">
    <source>
        <dbReference type="EMBL" id="KRL96773.1"/>
    </source>
</evidence>
<gene>
    <name evidence="1" type="ORF">FD50_GL002054</name>
</gene>
<organism evidence="1 2">
    <name type="scientific">Liquorilactobacillus satsumensis DSM 16230 = JCM 12392</name>
    <dbReference type="NCBI Taxonomy" id="1423801"/>
    <lineage>
        <taxon>Bacteria</taxon>
        <taxon>Bacillati</taxon>
        <taxon>Bacillota</taxon>
        <taxon>Bacilli</taxon>
        <taxon>Lactobacillales</taxon>
        <taxon>Lactobacillaceae</taxon>
        <taxon>Liquorilactobacillus</taxon>
    </lineage>
</organism>
<protein>
    <submittedName>
        <fullName evidence="1">Uncharacterized protein</fullName>
    </submittedName>
</protein>